<organism evidence="1 3">
    <name type="scientific">Rathayibacter tanaceti</name>
    <dbReference type="NCBI Taxonomy" id="1671680"/>
    <lineage>
        <taxon>Bacteria</taxon>
        <taxon>Bacillati</taxon>
        <taxon>Actinomycetota</taxon>
        <taxon>Actinomycetes</taxon>
        <taxon>Micrococcales</taxon>
        <taxon>Microbacteriaceae</taxon>
        <taxon>Rathayibacter</taxon>
    </lineage>
</organism>
<evidence type="ECO:0000313" key="3">
    <source>
        <dbReference type="Proteomes" id="UP000076717"/>
    </source>
</evidence>
<gene>
    <name evidence="1" type="ORF">ACH61_01367</name>
    <name evidence="2" type="ORF">GSU10_08595</name>
</gene>
<dbReference type="RefSeq" id="WP_068210003.1">
    <property type="nucleotide sequence ID" value="NZ_CP047186.1"/>
</dbReference>
<reference evidence="1 3" key="1">
    <citation type="submission" date="2015-08" db="EMBL/GenBank/DDBJ databases">
        <title>Draft Genome Sequence of Rathayibacter sp. Strain VKM Ac-2596 Isolated from Leaf Gall Induced by Plant-Parasitic Nematodes.</title>
        <authorList>
            <person name="Vasilenko O.V."/>
            <person name="Starodumova I.P."/>
            <person name="Tarlachkov S.V."/>
            <person name="Dorofeeva L.V."/>
            <person name="Evtushenko L.I."/>
        </authorList>
    </citation>
    <scope>NUCLEOTIDE SEQUENCE [LARGE SCALE GENOMIC DNA]</scope>
    <source>
        <strain evidence="1 3">VKM Ac-2596</strain>
    </source>
</reference>
<dbReference type="Proteomes" id="UP000465031">
    <property type="component" value="Chromosome"/>
</dbReference>
<dbReference type="AlphaFoldDB" id="A0A166I2D5"/>
<evidence type="ECO:0000313" key="4">
    <source>
        <dbReference type="Proteomes" id="UP000465031"/>
    </source>
</evidence>
<name>A0A166I2D5_9MICO</name>
<dbReference type="OrthoDB" id="5120139at2"/>
<dbReference type="EMBL" id="CP047186">
    <property type="protein sequence ID" value="QHC55683.1"/>
    <property type="molecule type" value="Genomic_DNA"/>
</dbReference>
<dbReference type="Proteomes" id="UP000076717">
    <property type="component" value="Unassembled WGS sequence"/>
</dbReference>
<accession>A0A166I2D5</accession>
<dbReference type="PATRIC" id="fig|1671680.3.peg.1447"/>
<reference evidence="4" key="2">
    <citation type="submission" date="2019-12" db="EMBL/GenBank/DDBJ databases">
        <title>Complete and draft genome sequences of new strains and members of some known species of the genus Rathayibacter isolated from plants.</title>
        <authorList>
            <person name="Tarlachkov S.V."/>
            <person name="Starodumova I.P."/>
            <person name="Dorofeeva L.V."/>
            <person name="Prisyazhnaya N.V."/>
            <person name="Leyn S."/>
            <person name="Zlamal J."/>
            <person name="Elan M."/>
            <person name="Osterman A.L."/>
            <person name="Nadler S."/>
            <person name="Subbotin S.A."/>
            <person name="Evtushenko L.I."/>
        </authorList>
    </citation>
    <scope>NUCLEOTIDE SEQUENCE [LARGE SCALE GENOMIC DNA]</scope>
    <source>
        <strain evidence="4">VKM Ac-2761</strain>
    </source>
</reference>
<proteinExistence type="predicted"/>
<evidence type="ECO:0000313" key="2">
    <source>
        <dbReference type="EMBL" id="QHC55683.1"/>
    </source>
</evidence>
<dbReference type="EMBL" id="LIIN01000036">
    <property type="protein sequence ID" value="KZX21516.1"/>
    <property type="molecule type" value="Genomic_DNA"/>
</dbReference>
<reference evidence="2" key="3">
    <citation type="submission" date="2019-12" db="EMBL/GenBank/DDBJ databases">
        <title>Complete and Draft Genome Sequences of New Strains and Members of Some Known Species of the Genus Rathayibacter isolated from Plants.</title>
        <authorList>
            <person name="Tarlachkov S.V."/>
            <person name="Starodumova I.P."/>
            <person name="Dorofeeva L.V."/>
            <person name="Prisyazhnaya N.V."/>
            <person name="Leyn S.A."/>
            <person name="Zlamal J.E."/>
            <person name="Elane M.L."/>
            <person name="Osterman A.L."/>
            <person name="Nadler S.A."/>
            <person name="Subbotin S.A."/>
            <person name="Evtushenko L.I."/>
        </authorList>
    </citation>
    <scope>NUCLEOTIDE SEQUENCE</scope>
    <source>
        <strain evidence="2">VKM Ac-2761</strain>
    </source>
</reference>
<sequence length="102" mass="12366">MTERRTPAKRTLRLSVDWGQKWPLNDYIGPGPIVDWDSKITPELKKRLRDWARFFQENADLDTSLFGSEEKRRWFQREGFRLLKELQQQAGDEFDFTIDLWF</sequence>
<evidence type="ECO:0000313" key="1">
    <source>
        <dbReference type="EMBL" id="KZX21516.1"/>
    </source>
</evidence>
<keyword evidence="3" id="KW-1185">Reference proteome</keyword>
<dbReference type="KEGG" id="rte:GSU10_08595"/>
<protein>
    <submittedName>
        <fullName evidence="1">Uncharacterized protein</fullName>
    </submittedName>
</protein>